<dbReference type="NCBIfam" id="TIGR03620">
    <property type="entry name" value="F420_MSMEG_4141"/>
    <property type="match status" value="1"/>
</dbReference>
<feature type="domain" description="Luciferase-like" evidence="1">
    <location>
        <begin position="25"/>
        <end position="123"/>
    </location>
</feature>
<dbReference type="InterPro" id="IPR019922">
    <property type="entry name" value="Lucif-like_OxRdatse_MSMEG_4141"/>
</dbReference>
<dbReference type="InterPro" id="IPR011251">
    <property type="entry name" value="Luciferase-like_dom"/>
</dbReference>
<evidence type="ECO:0000259" key="1">
    <source>
        <dbReference type="Pfam" id="PF00296"/>
    </source>
</evidence>
<accession>A0ABW4FQS1</accession>
<evidence type="ECO:0000313" key="2">
    <source>
        <dbReference type="EMBL" id="MFD1532685.1"/>
    </source>
</evidence>
<dbReference type="Gene3D" id="3.20.20.30">
    <property type="entry name" value="Luciferase-like domain"/>
    <property type="match status" value="2"/>
</dbReference>
<gene>
    <name evidence="2" type="ORF">ACFSCY_25005</name>
</gene>
<dbReference type="PANTHER" id="PTHR30137">
    <property type="entry name" value="LUCIFERASE-LIKE MONOOXYGENASE"/>
    <property type="match status" value="1"/>
</dbReference>
<dbReference type="EMBL" id="JBHUCP010000019">
    <property type="protein sequence ID" value="MFD1532685.1"/>
    <property type="molecule type" value="Genomic_DNA"/>
</dbReference>
<keyword evidence="3" id="KW-1185">Reference proteome</keyword>
<reference evidence="3" key="1">
    <citation type="journal article" date="2019" name="Int. J. Syst. Evol. Microbiol.">
        <title>The Global Catalogue of Microorganisms (GCM) 10K type strain sequencing project: providing services to taxonomists for standard genome sequencing and annotation.</title>
        <authorList>
            <consortium name="The Broad Institute Genomics Platform"/>
            <consortium name="The Broad Institute Genome Sequencing Center for Infectious Disease"/>
            <person name="Wu L."/>
            <person name="Ma J."/>
        </authorList>
    </citation>
    <scope>NUCLEOTIDE SEQUENCE [LARGE SCALE GENOMIC DNA]</scope>
    <source>
        <strain evidence="3">JCM 12165</strain>
    </source>
</reference>
<dbReference type="SUPFAM" id="SSF51679">
    <property type="entry name" value="Bacterial luciferase-like"/>
    <property type="match status" value="1"/>
</dbReference>
<name>A0ABW4FQS1_9PSEU</name>
<comment type="caution">
    <text evidence="2">The sequence shown here is derived from an EMBL/GenBank/DDBJ whole genome shotgun (WGS) entry which is preliminary data.</text>
</comment>
<dbReference type="InterPro" id="IPR050766">
    <property type="entry name" value="Bact_Lucif_Oxidored"/>
</dbReference>
<protein>
    <submittedName>
        <fullName evidence="2">TIGR03620 family F420-dependent LLM class oxidoreductase</fullName>
    </submittedName>
</protein>
<evidence type="ECO:0000313" key="3">
    <source>
        <dbReference type="Proteomes" id="UP001597145"/>
    </source>
</evidence>
<organism evidence="2 3">
    <name type="scientific">Pseudonocardia aurantiaca</name>
    <dbReference type="NCBI Taxonomy" id="75290"/>
    <lineage>
        <taxon>Bacteria</taxon>
        <taxon>Bacillati</taxon>
        <taxon>Actinomycetota</taxon>
        <taxon>Actinomycetes</taxon>
        <taxon>Pseudonocardiales</taxon>
        <taxon>Pseudonocardiaceae</taxon>
        <taxon>Pseudonocardia</taxon>
    </lineage>
</organism>
<proteinExistence type="predicted"/>
<dbReference type="InterPro" id="IPR036661">
    <property type="entry name" value="Luciferase-like_sf"/>
</dbReference>
<dbReference type="Proteomes" id="UP001597145">
    <property type="component" value="Unassembled WGS sequence"/>
</dbReference>
<dbReference type="Pfam" id="PF00296">
    <property type="entry name" value="Bac_luciferase"/>
    <property type="match status" value="1"/>
</dbReference>
<dbReference type="PANTHER" id="PTHR30137:SF18">
    <property type="entry name" value="CONSERVED PROTEIN"/>
    <property type="match status" value="1"/>
</dbReference>
<sequence length="282" mass="29922">MSHTATPVNLGTIGVFYVEGELTPEAAAEVERLGYTAVWIAGTREARLTIVERVLTATETLAVATGVVNIWHVEARAVADTYHRLEAAYPGRFLLGIGVGHRELGTDFRSPYQALVDYLDVLDERGVPKQRRVLAALGPRVLKLAAERSAGAFPFLVTPAYTRQARELIGPDSLLAVEHTVTLGDPTSTRAAGRAAIQVNLGLANYRVNLTRMGFGEDDLADRGSDALVDALVAQGDAATAAEQLRSQLNAGASHLVANAVPSADRLPILTALAPELGVAAR</sequence>
<dbReference type="RefSeq" id="WP_343978287.1">
    <property type="nucleotide sequence ID" value="NZ_BAAAJG010000010.1"/>
</dbReference>